<evidence type="ECO:0000313" key="3">
    <source>
        <dbReference type="EMBL" id="MEQ7847988.1"/>
    </source>
</evidence>
<feature type="domain" description="N-acetyltransferase" evidence="2">
    <location>
        <begin position="109"/>
        <end position="260"/>
    </location>
</feature>
<dbReference type="EC" id="2.3.1.-" evidence="3"/>
<organism evidence="3 4">
    <name type="scientific">Nocardioides kribbensis</name>
    <dbReference type="NCBI Taxonomy" id="305517"/>
    <lineage>
        <taxon>Bacteria</taxon>
        <taxon>Bacillati</taxon>
        <taxon>Actinomycetota</taxon>
        <taxon>Actinomycetes</taxon>
        <taxon>Propionibacteriales</taxon>
        <taxon>Nocardioidaceae</taxon>
        <taxon>Nocardioides</taxon>
    </lineage>
</organism>
<comment type="caution">
    <text evidence="3">The sequence shown here is derived from an EMBL/GenBank/DDBJ whole genome shotgun (WGS) entry which is preliminary data.</text>
</comment>
<dbReference type="InterPro" id="IPR013653">
    <property type="entry name" value="GCN5-like_dom"/>
</dbReference>
<keyword evidence="3" id="KW-0012">Acyltransferase</keyword>
<dbReference type="PROSITE" id="PS51186">
    <property type="entry name" value="GNAT"/>
    <property type="match status" value="1"/>
</dbReference>
<name>A0ABV1NZR0_9ACTN</name>
<sequence length="271" mass="28319">MSDASVRTTVELLTDPAAFLAAAEPVLAADPVVATVVASVTRRAVEAAERGEPWTGTGRPCWWALVREDGAVVSAAMRTAPLAPWPLFVLPMSEVAARALAGLLLERGEEVRAANGALPATRVLCEVLAAGGGGEVRVHEQTRLFELRELVAPRSPVGLLWVWEDAEGRVVHLTGHNAPAHGVLRIGPVYTPAPHRGHGYAAAAVAAVAARALDHGHRPCLFTDRANPVSNHVYTALGFEPVVDMANLLVEPDRGPDPVPAAGGDPTGATS</sequence>
<evidence type="ECO:0000256" key="1">
    <source>
        <dbReference type="SAM" id="MobiDB-lite"/>
    </source>
</evidence>
<proteinExistence type="predicted"/>
<keyword evidence="4" id="KW-1185">Reference proteome</keyword>
<dbReference type="SUPFAM" id="SSF55729">
    <property type="entry name" value="Acyl-CoA N-acyltransferases (Nat)"/>
    <property type="match status" value="1"/>
</dbReference>
<protein>
    <submittedName>
        <fullName evidence="3">GNAT family N-acetyltransferase</fullName>
        <ecNumber evidence="3">2.3.1.-</ecNumber>
    </submittedName>
</protein>
<gene>
    <name evidence="3" type="ORF">V6R90_11945</name>
</gene>
<evidence type="ECO:0000259" key="2">
    <source>
        <dbReference type="PROSITE" id="PS51186"/>
    </source>
</evidence>
<dbReference type="Pfam" id="PF08445">
    <property type="entry name" value="FR47"/>
    <property type="match status" value="1"/>
</dbReference>
<accession>A0ABV1NZR0</accession>
<reference evidence="3 4" key="1">
    <citation type="submission" date="2024-02" db="EMBL/GenBank/DDBJ databases">
        <title>Full genome sequence of Nocardioides kribbensis.</title>
        <authorList>
            <person name="Poletto B.L."/>
            <person name="Silva G."/>
            <person name="Galante D."/>
            <person name="Campos K.R."/>
            <person name="Santos M.B.N."/>
            <person name="Sacchi C.T."/>
        </authorList>
    </citation>
    <scope>NUCLEOTIDE SEQUENCE [LARGE SCALE GENOMIC DNA]</scope>
    <source>
        <strain evidence="3 4">O4R</strain>
    </source>
</reference>
<evidence type="ECO:0000313" key="4">
    <source>
        <dbReference type="Proteomes" id="UP001482520"/>
    </source>
</evidence>
<keyword evidence="3" id="KW-0808">Transferase</keyword>
<dbReference type="RefSeq" id="WP_349804813.1">
    <property type="nucleotide sequence ID" value="NZ_JBEGDP010000012.1"/>
</dbReference>
<dbReference type="Gene3D" id="3.40.630.30">
    <property type="match status" value="1"/>
</dbReference>
<feature type="region of interest" description="Disordered" evidence="1">
    <location>
        <begin position="251"/>
        <end position="271"/>
    </location>
</feature>
<dbReference type="EMBL" id="JBEGDP010000012">
    <property type="protein sequence ID" value="MEQ7847988.1"/>
    <property type="molecule type" value="Genomic_DNA"/>
</dbReference>
<dbReference type="InterPro" id="IPR016181">
    <property type="entry name" value="Acyl_CoA_acyltransferase"/>
</dbReference>
<dbReference type="Proteomes" id="UP001482520">
    <property type="component" value="Unassembled WGS sequence"/>
</dbReference>
<feature type="compositionally biased region" description="Low complexity" evidence="1">
    <location>
        <begin position="260"/>
        <end position="271"/>
    </location>
</feature>
<dbReference type="InterPro" id="IPR000182">
    <property type="entry name" value="GNAT_dom"/>
</dbReference>
<dbReference type="GO" id="GO:0016746">
    <property type="term" value="F:acyltransferase activity"/>
    <property type="evidence" value="ECO:0007669"/>
    <property type="project" value="UniProtKB-KW"/>
</dbReference>